<name>A0AAN9QPZ6_CANGL</name>
<evidence type="ECO:0000313" key="2">
    <source>
        <dbReference type="EMBL" id="KAK7343834.1"/>
    </source>
</evidence>
<proteinExistence type="predicted"/>
<dbReference type="AlphaFoldDB" id="A0AAN9QPZ6"/>
<sequence length="179" mass="20121">MVQGVNMRRQSKLNHEGVVPNMNWTGAACQDINSLEQVHQIKLKPAFIVDQLVCWELLVAACFTLVGLVHVLSHDTRRQKQSYSFINADPSFLSVAHDMDGRDHYLKIGLEEPRTKWSVEFGRDGDGSPVLYIIGLNHGVKVCEVDCLALVKYMELQPKQIPVYNMGEGVDTGLQRTTL</sequence>
<evidence type="ECO:0000256" key="1">
    <source>
        <dbReference type="SAM" id="Phobius"/>
    </source>
</evidence>
<accession>A0AAN9QPZ6</accession>
<feature type="transmembrane region" description="Helical" evidence="1">
    <location>
        <begin position="52"/>
        <end position="72"/>
    </location>
</feature>
<keyword evidence="3" id="KW-1185">Reference proteome</keyword>
<gene>
    <name evidence="2" type="ORF">VNO77_12887</name>
</gene>
<dbReference type="Proteomes" id="UP001367508">
    <property type="component" value="Unassembled WGS sequence"/>
</dbReference>
<dbReference type="EMBL" id="JAYMYQ010000003">
    <property type="protein sequence ID" value="KAK7343834.1"/>
    <property type="molecule type" value="Genomic_DNA"/>
</dbReference>
<comment type="caution">
    <text evidence="2">The sequence shown here is derived from an EMBL/GenBank/DDBJ whole genome shotgun (WGS) entry which is preliminary data.</text>
</comment>
<reference evidence="2 3" key="1">
    <citation type="submission" date="2024-01" db="EMBL/GenBank/DDBJ databases">
        <title>The genomes of 5 underutilized Papilionoideae crops provide insights into root nodulation and disease resistanc.</title>
        <authorList>
            <person name="Jiang F."/>
        </authorList>
    </citation>
    <scope>NUCLEOTIDE SEQUENCE [LARGE SCALE GENOMIC DNA]</scope>
    <source>
        <strain evidence="2">LVBAO_FW01</strain>
        <tissue evidence="2">Leaves</tissue>
    </source>
</reference>
<organism evidence="2 3">
    <name type="scientific">Canavalia gladiata</name>
    <name type="common">Sword bean</name>
    <name type="synonym">Dolichos gladiatus</name>
    <dbReference type="NCBI Taxonomy" id="3824"/>
    <lineage>
        <taxon>Eukaryota</taxon>
        <taxon>Viridiplantae</taxon>
        <taxon>Streptophyta</taxon>
        <taxon>Embryophyta</taxon>
        <taxon>Tracheophyta</taxon>
        <taxon>Spermatophyta</taxon>
        <taxon>Magnoliopsida</taxon>
        <taxon>eudicotyledons</taxon>
        <taxon>Gunneridae</taxon>
        <taxon>Pentapetalae</taxon>
        <taxon>rosids</taxon>
        <taxon>fabids</taxon>
        <taxon>Fabales</taxon>
        <taxon>Fabaceae</taxon>
        <taxon>Papilionoideae</taxon>
        <taxon>50 kb inversion clade</taxon>
        <taxon>NPAAA clade</taxon>
        <taxon>indigoferoid/millettioid clade</taxon>
        <taxon>Phaseoleae</taxon>
        <taxon>Canavalia</taxon>
    </lineage>
</organism>
<keyword evidence="1" id="KW-1133">Transmembrane helix</keyword>
<keyword evidence="1" id="KW-0812">Transmembrane</keyword>
<keyword evidence="1" id="KW-0472">Membrane</keyword>
<protein>
    <submittedName>
        <fullName evidence="2">Uncharacterized protein</fullName>
    </submittedName>
</protein>
<evidence type="ECO:0000313" key="3">
    <source>
        <dbReference type="Proteomes" id="UP001367508"/>
    </source>
</evidence>